<sequence>MLLGIDRISMIGSEPRSALLSLEWLIGLLAAAENVNKFVYAIVHSLSTMCKLILVIRCSPPLRNSLYALVGYLDEYDPLSMSQYCQLFISIR</sequence>
<reference evidence="2" key="1">
    <citation type="submission" date="2024-02" db="UniProtKB">
        <authorList>
            <consortium name="WormBaseParasite"/>
        </authorList>
    </citation>
    <scope>IDENTIFICATION</scope>
</reference>
<dbReference type="Proteomes" id="UP000887575">
    <property type="component" value="Unassembled WGS sequence"/>
</dbReference>
<dbReference type="WBParaSite" id="MBELARI_LOCUS18237">
    <property type="protein sequence ID" value="MBELARI_LOCUS18237"/>
    <property type="gene ID" value="MBELARI_LOCUS18237"/>
</dbReference>
<dbReference type="AlphaFoldDB" id="A0AAF3EVX9"/>
<name>A0AAF3EVX9_9BILA</name>
<protein>
    <submittedName>
        <fullName evidence="2">Uncharacterized protein</fullName>
    </submittedName>
</protein>
<evidence type="ECO:0000313" key="1">
    <source>
        <dbReference type="Proteomes" id="UP000887575"/>
    </source>
</evidence>
<accession>A0AAF3EVX9</accession>
<keyword evidence="1" id="KW-1185">Reference proteome</keyword>
<evidence type="ECO:0000313" key="2">
    <source>
        <dbReference type="WBParaSite" id="MBELARI_LOCUS18237"/>
    </source>
</evidence>
<proteinExistence type="predicted"/>
<organism evidence="1 2">
    <name type="scientific">Mesorhabditis belari</name>
    <dbReference type="NCBI Taxonomy" id="2138241"/>
    <lineage>
        <taxon>Eukaryota</taxon>
        <taxon>Metazoa</taxon>
        <taxon>Ecdysozoa</taxon>
        <taxon>Nematoda</taxon>
        <taxon>Chromadorea</taxon>
        <taxon>Rhabditida</taxon>
        <taxon>Rhabditina</taxon>
        <taxon>Rhabditomorpha</taxon>
        <taxon>Rhabditoidea</taxon>
        <taxon>Rhabditidae</taxon>
        <taxon>Mesorhabditinae</taxon>
        <taxon>Mesorhabditis</taxon>
    </lineage>
</organism>